<gene>
    <name evidence="2" type="ORF">SAMN04488557_3295</name>
</gene>
<protein>
    <submittedName>
        <fullName evidence="2">Outer membrane lipoprotein-sorting protein</fullName>
    </submittedName>
</protein>
<dbReference type="Gene3D" id="2.50.20.10">
    <property type="entry name" value="Lipoprotein localisation LolA/LolB/LppX"/>
    <property type="match status" value="1"/>
</dbReference>
<organism evidence="2 3">
    <name type="scientific">Hyphomicrobium facile</name>
    <dbReference type="NCBI Taxonomy" id="51670"/>
    <lineage>
        <taxon>Bacteria</taxon>
        <taxon>Pseudomonadati</taxon>
        <taxon>Pseudomonadota</taxon>
        <taxon>Alphaproteobacteria</taxon>
        <taxon>Hyphomicrobiales</taxon>
        <taxon>Hyphomicrobiaceae</taxon>
        <taxon>Hyphomicrobium</taxon>
    </lineage>
</organism>
<evidence type="ECO:0000313" key="2">
    <source>
        <dbReference type="EMBL" id="SFV37699.1"/>
    </source>
</evidence>
<dbReference type="AlphaFoldDB" id="A0A1I7NSP5"/>
<dbReference type="Proteomes" id="UP000199423">
    <property type="component" value="Unassembled WGS sequence"/>
</dbReference>
<keyword evidence="1" id="KW-0732">Signal</keyword>
<evidence type="ECO:0000256" key="1">
    <source>
        <dbReference type="ARBA" id="ARBA00022729"/>
    </source>
</evidence>
<proteinExistence type="predicted"/>
<evidence type="ECO:0000313" key="3">
    <source>
        <dbReference type="Proteomes" id="UP000199423"/>
    </source>
</evidence>
<name>A0A1I7NSP5_9HYPH</name>
<keyword evidence="3" id="KW-1185">Reference proteome</keyword>
<dbReference type="PANTHER" id="PTHR35869">
    <property type="entry name" value="OUTER-MEMBRANE LIPOPROTEIN CARRIER PROTEIN"/>
    <property type="match status" value="1"/>
</dbReference>
<dbReference type="InterPro" id="IPR004564">
    <property type="entry name" value="OM_lipoprot_carrier_LolA-like"/>
</dbReference>
<dbReference type="STRING" id="51670.SAMN04488557_3295"/>
<dbReference type="PANTHER" id="PTHR35869:SF1">
    <property type="entry name" value="OUTER-MEMBRANE LIPOPROTEIN CARRIER PROTEIN"/>
    <property type="match status" value="1"/>
</dbReference>
<dbReference type="InterPro" id="IPR029046">
    <property type="entry name" value="LolA/LolB/LppX"/>
</dbReference>
<reference evidence="3" key="1">
    <citation type="submission" date="2016-10" db="EMBL/GenBank/DDBJ databases">
        <authorList>
            <person name="Varghese N."/>
            <person name="Submissions S."/>
        </authorList>
    </citation>
    <scope>NUCLEOTIDE SEQUENCE [LARGE SCALE GENOMIC DNA]</scope>
    <source>
        <strain evidence="3">DSM 1565</strain>
    </source>
</reference>
<accession>A0A1I7NSP5</accession>
<sequence>MHWRFRLVLDAIFAETVICVQSPAMGASGLWGATMGRFMSEILRVGALSVGFALASIGAATAQDPDGPTNTIVNPPANAAKPADAANSAKPAVKGWTGEVSPANSPDGITLDANQTKLVEQVSGYFQSIENLKGQFVQTDAENKRMKGKFFVKRPGRFRFDYALPSKQVIVSDGENLAIQDLDLNNEDRVSLDQTPFRLLLRKDVNLIRDARIIEVQQADDLIVLSLEDKDPNSPGKIKLYLATKPALELKEWVTTDPQGQATRIELSQLVKSDELDGNLFKIQPLGPKKSTPF</sequence>
<dbReference type="EMBL" id="FPCH01000003">
    <property type="protein sequence ID" value="SFV37699.1"/>
    <property type="molecule type" value="Genomic_DNA"/>
</dbReference>
<dbReference type="SUPFAM" id="SSF89392">
    <property type="entry name" value="Prokaryotic lipoproteins and lipoprotein localization factors"/>
    <property type="match status" value="1"/>
</dbReference>
<dbReference type="Pfam" id="PF03548">
    <property type="entry name" value="LolA"/>
    <property type="match status" value="1"/>
</dbReference>
<dbReference type="CDD" id="cd16325">
    <property type="entry name" value="LolA"/>
    <property type="match status" value="1"/>
</dbReference>
<keyword evidence="2" id="KW-0449">Lipoprotein</keyword>